<reference evidence="5 6" key="1">
    <citation type="journal article" date="2013" name="Genome Announc.">
        <title>Draft Genome Sequence of Sphingobium quisquiliarum Strain P25T, a Novel Hexachlorocyclohexane (HCH)-Degrading Bacterium Isolated from an HCH Dumpsite.</title>
        <authorList>
            <person name="Kumar Singh A."/>
            <person name="Sangwan N."/>
            <person name="Sharma A."/>
            <person name="Gupta V."/>
            <person name="Khurana J.P."/>
            <person name="Lal R."/>
        </authorList>
    </citation>
    <scope>NUCLEOTIDE SEQUENCE [LARGE SCALE GENOMIC DNA]</scope>
    <source>
        <strain evidence="5 6">P25</strain>
    </source>
</reference>
<dbReference type="Proteomes" id="UP000015525">
    <property type="component" value="Unassembled WGS sequence"/>
</dbReference>
<keyword evidence="3" id="KW-0233">DNA recombination</keyword>
<dbReference type="InterPro" id="IPR011010">
    <property type="entry name" value="DNA_brk_join_enz"/>
</dbReference>
<dbReference type="CDD" id="cd00799">
    <property type="entry name" value="INT_Cre_C"/>
    <property type="match status" value="1"/>
</dbReference>
<dbReference type="Gene3D" id="1.10.150.130">
    <property type="match status" value="1"/>
</dbReference>
<dbReference type="SUPFAM" id="SSF56349">
    <property type="entry name" value="DNA breaking-rejoining enzymes"/>
    <property type="match status" value="1"/>
</dbReference>
<dbReference type="PANTHER" id="PTHR34605:SF3">
    <property type="entry name" value="P CELL-TYPE AGGLUTINATION PROTEIN MAP4-LIKE-RELATED"/>
    <property type="match status" value="1"/>
</dbReference>
<dbReference type="InterPro" id="IPR004107">
    <property type="entry name" value="Integrase_SAM-like_N"/>
</dbReference>
<dbReference type="PANTHER" id="PTHR34605">
    <property type="entry name" value="PHAGE_INTEGRASE DOMAIN-CONTAINING PROTEIN"/>
    <property type="match status" value="1"/>
</dbReference>
<keyword evidence="6" id="KW-1185">Reference proteome</keyword>
<feature type="domain" description="Tyr recombinase" evidence="4">
    <location>
        <begin position="135"/>
        <end position="332"/>
    </location>
</feature>
<dbReference type="InterPro" id="IPR052925">
    <property type="entry name" value="Phage_Integrase-like_Recomb"/>
</dbReference>
<comment type="caution">
    <text evidence="5">The sequence shown here is derived from an EMBL/GenBank/DDBJ whole genome shotgun (WGS) entry which is preliminary data.</text>
</comment>
<keyword evidence="1" id="KW-0229">DNA integration</keyword>
<dbReference type="InterPro" id="IPR002104">
    <property type="entry name" value="Integrase_catalytic"/>
</dbReference>
<dbReference type="InterPro" id="IPR010998">
    <property type="entry name" value="Integrase_recombinase_N"/>
</dbReference>
<evidence type="ECO:0000256" key="2">
    <source>
        <dbReference type="ARBA" id="ARBA00023125"/>
    </source>
</evidence>
<dbReference type="AlphaFoldDB" id="T0H2V0"/>
<dbReference type="GO" id="GO:0006310">
    <property type="term" value="P:DNA recombination"/>
    <property type="evidence" value="ECO:0007669"/>
    <property type="project" value="UniProtKB-KW"/>
</dbReference>
<dbReference type="SUPFAM" id="SSF47823">
    <property type="entry name" value="lambda integrase-like, N-terminal domain"/>
    <property type="match status" value="1"/>
</dbReference>
<evidence type="ECO:0000259" key="4">
    <source>
        <dbReference type="PROSITE" id="PS51898"/>
    </source>
</evidence>
<dbReference type="PATRIC" id="fig|1329909.3.peg.2162"/>
<evidence type="ECO:0000313" key="5">
    <source>
        <dbReference type="EMBL" id="EQB06408.1"/>
    </source>
</evidence>
<keyword evidence="2" id="KW-0238">DNA-binding</keyword>
<dbReference type="Pfam" id="PF02899">
    <property type="entry name" value="Phage_int_SAM_1"/>
    <property type="match status" value="1"/>
</dbReference>
<dbReference type="RefSeq" id="WP_021238493.1">
    <property type="nucleotide sequence ID" value="NZ_ATHO01000098.1"/>
</dbReference>
<dbReference type="InterPro" id="IPR013762">
    <property type="entry name" value="Integrase-like_cat_sf"/>
</dbReference>
<dbReference type="GO" id="GO:0003677">
    <property type="term" value="F:DNA binding"/>
    <property type="evidence" value="ECO:0007669"/>
    <property type="project" value="UniProtKB-KW"/>
</dbReference>
<evidence type="ECO:0000256" key="3">
    <source>
        <dbReference type="ARBA" id="ARBA00023172"/>
    </source>
</evidence>
<name>T0H2V0_9SPHN</name>
<protein>
    <recommendedName>
        <fullName evidence="4">Tyr recombinase domain-containing protein</fullName>
    </recommendedName>
</protein>
<dbReference type="EMBL" id="ATHO01000098">
    <property type="protein sequence ID" value="EQB06408.1"/>
    <property type="molecule type" value="Genomic_DNA"/>
</dbReference>
<dbReference type="Pfam" id="PF00589">
    <property type="entry name" value="Phage_integrase"/>
    <property type="match status" value="1"/>
</dbReference>
<dbReference type="GO" id="GO:0015074">
    <property type="term" value="P:DNA integration"/>
    <property type="evidence" value="ECO:0007669"/>
    <property type="project" value="UniProtKB-KW"/>
</dbReference>
<sequence>MGIGDPRDGDNLPATVPQPVLPDILHAEAGRAADYARASRSAATRRAYASDWKIFTGWCEARGLESLPATPPAVATFLASEADTGTKANTIGRRLAAIGYHHRQAGFDPPQEQPGSGVIREVLAGIRSSMGTRKTRKKPADADALRDMLQTIKGDDLRALRDRAMLAIGMAAALRRSELVALDVSDVELPPEGLRLLIGRSKTDQAGEGTVIAIPEGRRIRPKALLLEWMASAGHKEGPLFRRLTRAGELTSDPMSDRAVARLVQRCAADAGLDPSEFAGHSLRSGFLTEAARQGASIFKMRDVSRHKSVQVLSDYVRDAELFRDHAGERFL</sequence>
<gene>
    <name evidence="5" type="ORF">L288_11190</name>
</gene>
<dbReference type="Gene3D" id="1.10.443.10">
    <property type="entry name" value="Intergrase catalytic core"/>
    <property type="match status" value="1"/>
</dbReference>
<evidence type="ECO:0000256" key="1">
    <source>
        <dbReference type="ARBA" id="ARBA00022908"/>
    </source>
</evidence>
<accession>T0H2V0</accession>
<evidence type="ECO:0000313" key="6">
    <source>
        <dbReference type="Proteomes" id="UP000015525"/>
    </source>
</evidence>
<organism evidence="5 6">
    <name type="scientific">Sphingobium quisquiliarum P25</name>
    <dbReference type="NCBI Taxonomy" id="1329909"/>
    <lineage>
        <taxon>Bacteria</taxon>
        <taxon>Pseudomonadati</taxon>
        <taxon>Pseudomonadota</taxon>
        <taxon>Alphaproteobacteria</taxon>
        <taxon>Sphingomonadales</taxon>
        <taxon>Sphingomonadaceae</taxon>
        <taxon>Sphingobium</taxon>
    </lineage>
</organism>
<proteinExistence type="predicted"/>
<dbReference type="PROSITE" id="PS51898">
    <property type="entry name" value="TYR_RECOMBINASE"/>
    <property type="match status" value="1"/>
</dbReference>